<evidence type="ECO:0000256" key="1">
    <source>
        <dbReference type="SAM" id="MobiDB-lite"/>
    </source>
</evidence>
<reference evidence="2 3" key="1">
    <citation type="submission" date="2011-08" db="EMBL/GenBank/DDBJ databases">
        <authorList>
            <person name="Liu Z.J."/>
            <person name="Shi F.L."/>
            <person name="Lu J.Q."/>
            <person name="Li M."/>
            <person name="Wang Z.L."/>
        </authorList>
    </citation>
    <scope>NUCLEOTIDE SEQUENCE [LARGE SCALE GENOMIC DNA]</scope>
    <source>
        <strain evidence="2 3">USNM 41457</strain>
    </source>
</reference>
<feature type="compositionally biased region" description="Basic and acidic residues" evidence="1">
    <location>
        <begin position="538"/>
        <end position="567"/>
    </location>
</feature>
<dbReference type="EMBL" id="AFBI03000002">
    <property type="protein sequence ID" value="EJW03722.1"/>
    <property type="molecule type" value="Genomic_DNA"/>
</dbReference>
<comment type="caution">
    <text evidence="2">The sequence shown here is derived from an EMBL/GenBank/DDBJ whole genome shotgun (WGS) entry which is preliminary data.</text>
</comment>
<feature type="region of interest" description="Disordered" evidence="1">
    <location>
        <begin position="492"/>
        <end position="585"/>
    </location>
</feature>
<feature type="compositionally biased region" description="Basic and acidic residues" evidence="1">
    <location>
        <begin position="512"/>
        <end position="527"/>
    </location>
</feature>
<protein>
    <submittedName>
        <fullName evidence="2">Uncharacterized protein</fullName>
    </submittedName>
</protein>
<evidence type="ECO:0000313" key="2">
    <source>
        <dbReference type="EMBL" id="EJW03722.1"/>
    </source>
</evidence>
<dbReference type="InParanoid" id="J9DQX2"/>
<name>J9DQX2_EDHAE</name>
<organism evidence="2 3">
    <name type="scientific">Edhazardia aedis (strain USNM 41457)</name>
    <name type="common">Microsporidian parasite</name>
    <dbReference type="NCBI Taxonomy" id="1003232"/>
    <lineage>
        <taxon>Eukaryota</taxon>
        <taxon>Fungi</taxon>
        <taxon>Fungi incertae sedis</taxon>
        <taxon>Microsporidia</taxon>
        <taxon>Edhazardia</taxon>
    </lineage>
</organism>
<feature type="region of interest" description="Disordered" evidence="1">
    <location>
        <begin position="300"/>
        <end position="319"/>
    </location>
</feature>
<feature type="compositionally biased region" description="Polar residues" evidence="1">
    <location>
        <begin position="528"/>
        <end position="537"/>
    </location>
</feature>
<dbReference type="VEuPathDB" id="MicrosporidiaDB:EDEG_00162"/>
<feature type="compositionally biased region" description="Basic and acidic residues" evidence="1">
    <location>
        <begin position="304"/>
        <end position="319"/>
    </location>
</feature>
<keyword evidence="3" id="KW-1185">Reference proteome</keyword>
<evidence type="ECO:0000313" key="3">
    <source>
        <dbReference type="Proteomes" id="UP000003163"/>
    </source>
</evidence>
<dbReference type="Proteomes" id="UP000003163">
    <property type="component" value="Unassembled WGS sequence"/>
</dbReference>
<sequence length="676" mass="79982">MYNYTERLLLAWAVKIYGSSNNEKIQHFLQTRTSANIKIWKKEYSKIVKESRKNGYDDVVKYCEDIRIRQLIELYKMYARMRDDLLDSKLGVDEYLNDYWVKRVFYECDEVFGNKYRKIWLQTEENRELNVNDCENLVKRFKTDEFVVSKINPEEKSLPQKLNTANQDILSKNIDSKLDVATDKSNYLEDRKENEHERIKSKSFIDLPIYHKLKKIIYPQDCKNPQKKVKIISAQLKNEIITLSQDEKQFLTKKYIDPYKINDQTYTIFKKDSQTPVLEEKSENDAKASESKEIEEQIIENTEENTKKNEKNEPVDENPKLLRKFYNKMTRTDKDLDDYIDKLSDDYYKNTEFQLFTKENVMIPRFPPGFKAINREARRILLNYELKKQKEIEIDTEFVVADTEKKEPEPVVEIVTVPVVETVEEKNVLSPLETDFNTIVEKIAYRKKEEKIKNEWAKELLVILKVIILRMFRCKKDYENVDENENATEGATVIDNKRSKSKSIAENNTDQNENRKIDTEHKDKKETSTVVQETDNILNKDDLENHLNSENLEKEEKQSNKYKKESLHTSIETSNSREKGALSSAVSCTENEGGSDIFNFKVKTIKPGVMNIIKEQRDILEKLVDEITVLSNMTNMIFNILMPIQKIIFLIEDKDKIETFAEFKRILCGFYDFYRK</sequence>
<dbReference type="HOGENOM" id="CLU_406539_0_0_1"/>
<reference evidence="3" key="2">
    <citation type="submission" date="2015-07" db="EMBL/GenBank/DDBJ databases">
        <title>Contrasting host-pathogen interactions and genome evolution in two generalist and specialist microsporidian pathogens of mosquitoes.</title>
        <authorList>
            <consortium name="The Broad Institute Genomics Platform"/>
            <consortium name="The Broad Institute Genome Sequencing Center for Infectious Disease"/>
            <person name="Cuomo C.A."/>
            <person name="Sanscrainte N.D."/>
            <person name="Goldberg J.M."/>
            <person name="Heiman D."/>
            <person name="Young S."/>
            <person name="Zeng Q."/>
            <person name="Becnel J.J."/>
            <person name="Birren B.W."/>
        </authorList>
    </citation>
    <scope>NUCLEOTIDE SEQUENCE [LARGE SCALE GENOMIC DNA]</scope>
    <source>
        <strain evidence="3">USNM 41457</strain>
    </source>
</reference>
<proteinExistence type="predicted"/>
<gene>
    <name evidence="2" type="ORF">EDEG_00162</name>
</gene>
<feature type="compositionally biased region" description="Polar residues" evidence="1">
    <location>
        <begin position="502"/>
        <end position="511"/>
    </location>
</feature>
<dbReference type="OrthoDB" id="2195260at2759"/>
<accession>J9DQX2</accession>
<dbReference type="AlphaFoldDB" id="J9DQX2"/>